<dbReference type="Gene3D" id="3.10.10.10">
    <property type="entry name" value="HIV Type 1 Reverse Transcriptase, subunit A, domain 1"/>
    <property type="match status" value="1"/>
</dbReference>
<dbReference type="SUPFAM" id="SSF56672">
    <property type="entry name" value="DNA/RNA polymerases"/>
    <property type="match status" value="1"/>
</dbReference>
<reference evidence="1" key="1">
    <citation type="submission" date="2025-08" db="UniProtKB">
        <authorList>
            <consortium name="RefSeq"/>
        </authorList>
    </citation>
    <scope>IDENTIFICATION</scope>
</reference>
<dbReference type="InterPro" id="IPR043502">
    <property type="entry name" value="DNA/RNA_pol_sf"/>
</dbReference>
<gene>
    <name evidence="1" type="primary">LOC107832125</name>
</gene>
<dbReference type="RefSeq" id="XP_016515419.1">
    <property type="nucleotide sequence ID" value="XM_016659933.1"/>
</dbReference>
<dbReference type="OrthoDB" id="1748685at2759"/>
<dbReference type="KEGG" id="nta:107832125"/>
<accession>A0A1S4DQL1</accession>
<name>A0A1S4DQL1_TOBAC</name>
<dbReference type="PaxDb" id="4097-A0A1S4DQL1"/>
<proteinExistence type="predicted"/>
<organism evidence="1">
    <name type="scientific">Nicotiana tabacum</name>
    <name type="common">Common tobacco</name>
    <dbReference type="NCBI Taxonomy" id="4097"/>
    <lineage>
        <taxon>Eukaryota</taxon>
        <taxon>Viridiplantae</taxon>
        <taxon>Streptophyta</taxon>
        <taxon>Embryophyta</taxon>
        <taxon>Tracheophyta</taxon>
        <taxon>Spermatophyta</taxon>
        <taxon>Magnoliopsida</taxon>
        <taxon>eudicotyledons</taxon>
        <taxon>Gunneridae</taxon>
        <taxon>Pentapetalae</taxon>
        <taxon>asterids</taxon>
        <taxon>lamiids</taxon>
        <taxon>Solanales</taxon>
        <taxon>Solanaceae</taxon>
        <taxon>Nicotianoideae</taxon>
        <taxon>Nicotianeae</taxon>
        <taxon>Nicotiana</taxon>
    </lineage>
</organism>
<protein>
    <submittedName>
        <fullName evidence="1">Uncharacterized protein</fullName>
    </submittedName>
</protein>
<dbReference type="AlphaFoldDB" id="A0A1S4DQL1"/>
<sequence>MAATDAIASFFCMEVVNGEKTSLEEPVANLASLLDSFKDVFQKPAWLPPSRVQDHAIHLNPGAQPVNFKPYRYPYFQKQVMEQLVADMLREGVIRTNTGPFFLLCFWCARRYESDLKMSRRRHFALMMGITNSS</sequence>
<evidence type="ECO:0000313" key="1">
    <source>
        <dbReference type="RefSeq" id="XP_016515419.1"/>
    </source>
</evidence>